<keyword evidence="3" id="KW-1185">Reference proteome</keyword>
<organism evidence="2 3">
    <name type="scientific">Sphaerobolus stellatus (strain SS14)</name>
    <dbReference type="NCBI Taxonomy" id="990650"/>
    <lineage>
        <taxon>Eukaryota</taxon>
        <taxon>Fungi</taxon>
        <taxon>Dikarya</taxon>
        <taxon>Basidiomycota</taxon>
        <taxon>Agaricomycotina</taxon>
        <taxon>Agaricomycetes</taxon>
        <taxon>Phallomycetidae</taxon>
        <taxon>Geastrales</taxon>
        <taxon>Sphaerobolaceae</taxon>
        <taxon>Sphaerobolus</taxon>
    </lineage>
</organism>
<reference evidence="2 3" key="1">
    <citation type="submission" date="2014-06" db="EMBL/GenBank/DDBJ databases">
        <title>Evolutionary Origins and Diversification of the Mycorrhizal Mutualists.</title>
        <authorList>
            <consortium name="DOE Joint Genome Institute"/>
            <consortium name="Mycorrhizal Genomics Consortium"/>
            <person name="Kohler A."/>
            <person name="Kuo A."/>
            <person name="Nagy L.G."/>
            <person name="Floudas D."/>
            <person name="Copeland A."/>
            <person name="Barry K.W."/>
            <person name="Cichocki N."/>
            <person name="Veneault-Fourrey C."/>
            <person name="LaButti K."/>
            <person name="Lindquist E.A."/>
            <person name="Lipzen A."/>
            <person name="Lundell T."/>
            <person name="Morin E."/>
            <person name="Murat C."/>
            <person name="Riley R."/>
            <person name="Ohm R."/>
            <person name="Sun H."/>
            <person name="Tunlid A."/>
            <person name="Henrissat B."/>
            <person name="Grigoriev I.V."/>
            <person name="Hibbett D.S."/>
            <person name="Martin F."/>
        </authorList>
    </citation>
    <scope>NUCLEOTIDE SEQUENCE [LARGE SCALE GENOMIC DNA]</scope>
    <source>
        <strain evidence="2 3">SS14</strain>
    </source>
</reference>
<sequence>MAAGFIVIRRGMLRDGAGSEQVCSLYAMLDNPLLGSNKMYAVDVPRNGIAYRPHNFVERSKFTGDYKFEYGPHDLTVTKAPTVRDCKGATHPTRRSRTAASLRYPIGPSA</sequence>
<accession>A0A0C9UI42</accession>
<evidence type="ECO:0000313" key="2">
    <source>
        <dbReference type="EMBL" id="KIJ24860.1"/>
    </source>
</evidence>
<dbReference type="Proteomes" id="UP000054279">
    <property type="component" value="Unassembled WGS sequence"/>
</dbReference>
<gene>
    <name evidence="2" type="ORF">M422DRAFT_274253</name>
</gene>
<feature type="region of interest" description="Disordered" evidence="1">
    <location>
        <begin position="85"/>
        <end position="110"/>
    </location>
</feature>
<dbReference type="HOGENOM" id="CLU_2172694_0_0_1"/>
<dbReference type="AlphaFoldDB" id="A0A0C9UI42"/>
<dbReference type="EMBL" id="KN837451">
    <property type="protein sequence ID" value="KIJ24860.1"/>
    <property type="molecule type" value="Genomic_DNA"/>
</dbReference>
<evidence type="ECO:0000256" key="1">
    <source>
        <dbReference type="SAM" id="MobiDB-lite"/>
    </source>
</evidence>
<evidence type="ECO:0000313" key="3">
    <source>
        <dbReference type="Proteomes" id="UP000054279"/>
    </source>
</evidence>
<proteinExistence type="predicted"/>
<protein>
    <submittedName>
        <fullName evidence="2">Uncharacterized protein</fullName>
    </submittedName>
</protein>
<name>A0A0C9UI42_SPHS4</name>